<evidence type="ECO:0000256" key="1">
    <source>
        <dbReference type="SAM" id="MobiDB-lite"/>
    </source>
</evidence>
<sequence length="90" mass="10042">MALSNANIDVETSARADDMQHANRTEGVEPNSMAMHGFKLYTIFIGIYFSPFMKSLDVFVIATAIPSITAYSEYVAFWGKATYETADPEY</sequence>
<dbReference type="AlphaFoldDB" id="A0A5N7CDW6"/>
<feature type="region of interest" description="Disordered" evidence="1">
    <location>
        <begin position="1"/>
        <end position="21"/>
    </location>
</feature>
<dbReference type="EMBL" id="ML735238">
    <property type="protein sequence ID" value="KAE8392340.1"/>
    <property type="molecule type" value="Genomic_DNA"/>
</dbReference>
<name>A0A5N7CDW6_PETAA</name>
<gene>
    <name evidence="2" type="ORF">BDV23DRAFT_181742</name>
</gene>
<dbReference type="Proteomes" id="UP000326877">
    <property type="component" value="Unassembled WGS sequence"/>
</dbReference>
<proteinExistence type="predicted"/>
<accession>A0A5N7CDW6</accession>
<reference evidence="2" key="1">
    <citation type="submission" date="2019-04" db="EMBL/GenBank/DDBJ databases">
        <title>Friends and foes A comparative genomics studyof 23 Aspergillus species from section Flavi.</title>
        <authorList>
            <consortium name="DOE Joint Genome Institute"/>
            <person name="Kjaerbolling I."/>
            <person name="Vesth T."/>
            <person name="Frisvad J.C."/>
            <person name="Nybo J.L."/>
            <person name="Theobald S."/>
            <person name="Kildgaard S."/>
            <person name="Isbrandt T."/>
            <person name="Kuo A."/>
            <person name="Sato A."/>
            <person name="Lyhne E.K."/>
            <person name="Kogle M.E."/>
            <person name="Wiebenga A."/>
            <person name="Kun R.S."/>
            <person name="Lubbers R.J."/>
            <person name="Makela M.R."/>
            <person name="Barry K."/>
            <person name="Chovatia M."/>
            <person name="Clum A."/>
            <person name="Daum C."/>
            <person name="Haridas S."/>
            <person name="He G."/>
            <person name="LaButti K."/>
            <person name="Lipzen A."/>
            <person name="Mondo S."/>
            <person name="Riley R."/>
            <person name="Salamov A."/>
            <person name="Simmons B.A."/>
            <person name="Magnuson J.K."/>
            <person name="Henrissat B."/>
            <person name="Mortensen U.H."/>
            <person name="Larsen T.O."/>
            <person name="Devries R.P."/>
            <person name="Grigoriev I.V."/>
            <person name="Machida M."/>
            <person name="Baker S.E."/>
            <person name="Andersen M.R."/>
        </authorList>
    </citation>
    <scope>NUCLEOTIDE SEQUENCE [LARGE SCALE GENOMIC DNA]</scope>
    <source>
        <strain evidence="2">IBT 14317</strain>
    </source>
</reference>
<evidence type="ECO:0000313" key="2">
    <source>
        <dbReference type="EMBL" id="KAE8392340.1"/>
    </source>
</evidence>
<protein>
    <submittedName>
        <fullName evidence="2">Uncharacterized protein</fullName>
    </submittedName>
</protein>
<organism evidence="2">
    <name type="scientific">Petromyces alliaceus</name>
    <name type="common">Aspergillus alliaceus</name>
    <dbReference type="NCBI Taxonomy" id="209559"/>
    <lineage>
        <taxon>Eukaryota</taxon>
        <taxon>Fungi</taxon>
        <taxon>Dikarya</taxon>
        <taxon>Ascomycota</taxon>
        <taxon>Pezizomycotina</taxon>
        <taxon>Eurotiomycetes</taxon>
        <taxon>Eurotiomycetidae</taxon>
        <taxon>Eurotiales</taxon>
        <taxon>Aspergillaceae</taxon>
        <taxon>Aspergillus</taxon>
        <taxon>Aspergillus subgen. Circumdati</taxon>
    </lineage>
</organism>
<feature type="compositionally biased region" description="Basic and acidic residues" evidence="1">
    <location>
        <begin position="12"/>
        <end position="21"/>
    </location>
</feature>
<dbReference type="OrthoDB" id="2416295at2759"/>